<dbReference type="EMBL" id="SGXC01000002">
    <property type="protein sequence ID" value="RZS81176.1"/>
    <property type="molecule type" value="Genomic_DNA"/>
</dbReference>
<organism evidence="6 7">
    <name type="scientific">Pigmentiphaga kullae</name>
    <dbReference type="NCBI Taxonomy" id="151784"/>
    <lineage>
        <taxon>Bacteria</taxon>
        <taxon>Pseudomonadati</taxon>
        <taxon>Pseudomonadota</taxon>
        <taxon>Betaproteobacteria</taxon>
        <taxon>Burkholderiales</taxon>
        <taxon>Alcaligenaceae</taxon>
        <taxon>Pigmentiphaga</taxon>
    </lineage>
</organism>
<keyword evidence="2" id="KW-0805">Transcription regulation</keyword>
<evidence type="ECO:0000256" key="2">
    <source>
        <dbReference type="ARBA" id="ARBA00023015"/>
    </source>
</evidence>
<evidence type="ECO:0000256" key="4">
    <source>
        <dbReference type="ARBA" id="ARBA00023163"/>
    </source>
</evidence>
<dbReference type="Pfam" id="PF00126">
    <property type="entry name" value="HTH_1"/>
    <property type="match status" value="1"/>
</dbReference>
<evidence type="ECO:0000313" key="6">
    <source>
        <dbReference type="EMBL" id="RZS81176.1"/>
    </source>
</evidence>
<dbReference type="Gene3D" id="1.10.10.10">
    <property type="entry name" value="Winged helix-like DNA-binding domain superfamily/Winged helix DNA-binding domain"/>
    <property type="match status" value="1"/>
</dbReference>
<dbReference type="PROSITE" id="PS50931">
    <property type="entry name" value="HTH_LYSR"/>
    <property type="match status" value="1"/>
</dbReference>
<dbReference type="PANTHER" id="PTHR30126:SF98">
    <property type="entry name" value="HTH-TYPE TRANSCRIPTIONAL ACTIVATOR BAUR"/>
    <property type="match status" value="1"/>
</dbReference>
<comment type="similarity">
    <text evidence="1">Belongs to the LysR transcriptional regulatory family.</text>
</comment>
<sequence length="301" mass="32974">MSKSLELRHLRAVLATAETGSLHQAAVALETSQPALSRLLREAEERMGVRLFERSSQGSRATAAGALAEQVARRVAADVRRLQDMARDGRWHLRVGCIPRALDLVVPGLLHRPAGALADEIEIDLREDDSLTLLAALARGELDLAILSLFGEMPANLLSRQLYLDRNVFVCGVPGPEIPDGPLAPEALARHPFAAPAPGTPSRLEFDRYWQRHDVPPPACRVAARTYDAIASVLPGTPMLAVMPRQVAQRHAGNGSLRILKIVHALPERPIHVVWPRQALQPVTDQLITLIRPARPRRGRS</sequence>
<proteinExistence type="inferred from homology"/>
<dbReference type="InterPro" id="IPR036390">
    <property type="entry name" value="WH_DNA-bd_sf"/>
</dbReference>
<dbReference type="RefSeq" id="WP_130358748.1">
    <property type="nucleotide sequence ID" value="NZ_SGXC01000002.1"/>
</dbReference>
<dbReference type="Pfam" id="PF03466">
    <property type="entry name" value="LysR_substrate"/>
    <property type="match status" value="1"/>
</dbReference>
<keyword evidence="7" id="KW-1185">Reference proteome</keyword>
<comment type="caution">
    <text evidence="6">The sequence shown here is derived from an EMBL/GenBank/DDBJ whole genome shotgun (WGS) entry which is preliminary data.</text>
</comment>
<evidence type="ECO:0000313" key="7">
    <source>
        <dbReference type="Proteomes" id="UP000292445"/>
    </source>
</evidence>
<dbReference type="GO" id="GO:0000976">
    <property type="term" value="F:transcription cis-regulatory region binding"/>
    <property type="evidence" value="ECO:0007669"/>
    <property type="project" value="TreeGrafter"/>
</dbReference>
<name>A0A4Q7NDS1_9BURK</name>
<dbReference type="AlphaFoldDB" id="A0A4Q7NDS1"/>
<dbReference type="SUPFAM" id="SSF53850">
    <property type="entry name" value="Periplasmic binding protein-like II"/>
    <property type="match status" value="1"/>
</dbReference>
<dbReference type="SUPFAM" id="SSF46785">
    <property type="entry name" value="Winged helix' DNA-binding domain"/>
    <property type="match status" value="1"/>
</dbReference>
<dbReference type="InterPro" id="IPR036388">
    <property type="entry name" value="WH-like_DNA-bd_sf"/>
</dbReference>
<dbReference type="Gene3D" id="3.40.190.10">
    <property type="entry name" value="Periplasmic binding protein-like II"/>
    <property type="match status" value="2"/>
</dbReference>
<dbReference type="OrthoDB" id="8677583at2"/>
<keyword evidence="3 6" id="KW-0238">DNA-binding</keyword>
<dbReference type="InterPro" id="IPR000847">
    <property type="entry name" value="LysR_HTH_N"/>
</dbReference>
<feature type="domain" description="HTH lysR-type" evidence="5">
    <location>
        <begin position="5"/>
        <end position="62"/>
    </location>
</feature>
<reference evidence="6 7" key="1">
    <citation type="submission" date="2019-02" db="EMBL/GenBank/DDBJ databases">
        <title>Genomic Encyclopedia of Type Strains, Phase IV (KMG-IV): sequencing the most valuable type-strain genomes for metagenomic binning, comparative biology and taxonomic classification.</title>
        <authorList>
            <person name="Goeker M."/>
        </authorList>
    </citation>
    <scope>NUCLEOTIDE SEQUENCE [LARGE SCALE GENOMIC DNA]</scope>
    <source>
        <strain evidence="6 7">K24</strain>
    </source>
</reference>
<dbReference type="GO" id="GO:0003700">
    <property type="term" value="F:DNA-binding transcription factor activity"/>
    <property type="evidence" value="ECO:0007669"/>
    <property type="project" value="InterPro"/>
</dbReference>
<keyword evidence="4" id="KW-0804">Transcription</keyword>
<evidence type="ECO:0000256" key="1">
    <source>
        <dbReference type="ARBA" id="ARBA00009437"/>
    </source>
</evidence>
<dbReference type="InterPro" id="IPR005119">
    <property type="entry name" value="LysR_subst-bd"/>
</dbReference>
<protein>
    <submittedName>
        <fullName evidence="6">DNA-binding transcriptional LysR family regulator</fullName>
    </submittedName>
</protein>
<evidence type="ECO:0000259" key="5">
    <source>
        <dbReference type="PROSITE" id="PS50931"/>
    </source>
</evidence>
<gene>
    <name evidence="6" type="ORF">EV675_3795</name>
</gene>
<evidence type="ECO:0000256" key="3">
    <source>
        <dbReference type="ARBA" id="ARBA00023125"/>
    </source>
</evidence>
<accession>A0A4Q7NDS1</accession>
<dbReference type="Proteomes" id="UP000292445">
    <property type="component" value="Unassembled WGS sequence"/>
</dbReference>
<dbReference type="PANTHER" id="PTHR30126">
    <property type="entry name" value="HTH-TYPE TRANSCRIPTIONAL REGULATOR"/>
    <property type="match status" value="1"/>
</dbReference>